<protein>
    <submittedName>
        <fullName evidence="5">Bacterial regulatory protein, ArsR domain protein</fullName>
    </submittedName>
</protein>
<keyword evidence="3" id="KW-0804">Transcription</keyword>
<dbReference type="InterPro" id="IPR036390">
    <property type="entry name" value="WH_DNA-bd_sf"/>
</dbReference>
<dbReference type="GO" id="GO:0003677">
    <property type="term" value="F:DNA binding"/>
    <property type="evidence" value="ECO:0007669"/>
    <property type="project" value="UniProtKB-KW"/>
</dbReference>
<dbReference type="CDD" id="cd00090">
    <property type="entry name" value="HTH_ARSR"/>
    <property type="match status" value="1"/>
</dbReference>
<dbReference type="Gene3D" id="1.10.10.10">
    <property type="entry name" value="Winged helix-like DNA-binding domain superfamily/Winged helix DNA-binding domain"/>
    <property type="match status" value="1"/>
</dbReference>
<gene>
    <name evidence="5" type="ORF">HS1_001741</name>
</gene>
<dbReference type="OrthoDB" id="9800238at2"/>
<dbReference type="AlphaFoldDB" id="A0A7U4QLG5"/>
<proteinExistence type="predicted"/>
<feature type="domain" description="HTH arsR-type" evidence="4">
    <location>
        <begin position="1"/>
        <end position="95"/>
    </location>
</feature>
<dbReference type="SMART" id="SM00418">
    <property type="entry name" value="HTH_ARSR"/>
    <property type="match status" value="1"/>
</dbReference>
<dbReference type="Proteomes" id="UP000070560">
    <property type="component" value="Chromosome"/>
</dbReference>
<dbReference type="PROSITE" id="PS50987">
    <property type="entry name" value="HTH_ARSR_2"/>
    <property type="match status" value="1"/>
</dbReference>
<dbReference type="PRINTS" id="PR00778">
    <property type="entry name" value="HTHARSR"/>
</dbReference>
<evidence type="ECO:0000313" key="6">
    <source>
        <dbReference type="Proteomes" id="UP000070560"/>
    </source>
</evidence>
<name>A0A7U4QLG5_DESA2</name>
<dbReference type="Pfam" id="PF01022">
    <property type="entry name" value="HTH_5"/>
    <property type="match status" value="1"/>
</dbReference>
<evidence type="ECO:0000313" key="5">
    <source>
        <dbReference type="EMBL" id="AMM41535.1"/>
    </source>
</evidence>
<evidence type="ECO:0000256" key="2">
    <source>
        <dbReference type="ARBA" id="ARBA00023125"/>
    </source>
</evidence>
<organism evidence="5 6">
    <name type="scientific">Desulfofervidus auxilii</name>
    <dbReference type="NCBI Taxonomy" id="1621989"/>
    <lineage>
        <taxon>Bacteria</taxon>
        <taxon>Pseudomonadati</taxon>
        <taxon>Thermodesulfobacteriota</taxon>
        <taxon>Candidatus Desulfofervidia</taxon>
        <taxon>Candidatus Desulfofervidales</taxon>
        <taxon>Candidatus Desulfofervidaceae</taxon>
        <taxon>Candidatus Desulfofervidus</taxon>
    </lineage>
</organism>
<keyword evidence="6" id="KW-1185">Reference proteome</keyword>
<reference evidence="5 6" key="1">
    <citation type="submission" date="2015-10" db="EMBL/GenBank/DDBJ databases">
        <title>Candidatus Desulfofervidus auxilii, a hydrogenotrophic sulfate-reducing bacterium involved in the thermophilic anaerobic oxidation of methane.</title>
        <authorList>
            <person name="Krukenberg V."/>
            <person name="Richter M."/>
            <person name="Wegener G."/>
        </authorList>
    </citation>
    <scope>NUCLEOTIDE SEQUENCE [LARGE SCALE GENOMIC DNA]</scope>
    <source>
        <strain evidence="5 6">HS1</strain>
    </source>
</reference>
<keyword evidence="1" id="KW-0805">Transcription regulation</keyword>
<dbReference type="InterPro" id="IPR036388">
    <property type="entry name" value="WH-like_DNA-bd_sf"/>
</dbReference>
<dbReference type="NCBIfam" id="NF033788">
    <property type="entry name" value="HTH_metalloreg"/>
    <property type="match status" value="1"/>
</dbReference>
<dbReference type="InterPro" id="IPR001845">
    <property type="entry name" value="HTH_ArsR_DNA-bd_dom"/>
</dbReference>
<dbReference type="EMBL" id="CP013015">
    <property type="protein sequence ID" value="AMM41535.1"/>
    <property type="molecule type" value="Genomic_DNA"/>
</dbReference>
<evidence type="ECO:0000256" key="1">
    <source>
        <dbReference type="ARBA" id="ARBA00023015"/>
    </source>
</evidence>
<dbReference type="InterPro" id="IPR011991">
    <property type="entry name" value="ArsR-like_HTH"/>
</dbReference>
<evidence type="ECO:0000259" key="4">
    <source>
        <dbReference type="PROSITE" id="PS50987"/>
    </source>
</evidence>
<dbReference type="InterPro" id="IPR051011">
    <property type="entry name" value="Metal_resp_trans_reg"/>
</dbReference>
<dbReference type="PANTHER" id="PTHR43132:SF2">
    <property type="entry name" value="ARSENICAL RESISTANCE OPERON REPRESSOR ARSR-RELATED"/>
    <property type="match status" value="1"/>
</dbReference>
<dbReference type="KEGG" id="daw:HS1_001741"/>
<dbReference type="SUPFAM" id="SSF46785">
    <property type="entry name" value="Winged helix' DNA-binding domain"/>
    <property type="match status" value="1"/>
</dbReference>
<sequence>MGEGLKKWIKAFKALGDESRLKMLACIAKKKELCVCELQALLKLSQPTVSRHLRILEEADFLESRRQGQWVIYTLKENKISSIFLKLIDEISKEDELKDLIEKARKINLRD</sequence>
<dbReference type="RefSeq" id="WP_066064054.1">
    <property type="nucleotide sequence ID" value="NZ_CP013015.1"/>
</dbReference>
<keyword evidence="2" id="KW-0238">DNA-binding</keyword>
<dbReference type="PANTHER" id="PTHR43132">
    <property type="entry name" value="ARSENICAL RESISTANCE OPERON REPRESSOR ARSR-RELATED"/>
    <property type="match status" value="1"/>
</dbReference>
<dbReference type="GO" id="GO:0003700">
    <property type="term" value="F:DNA-binding transcription factor activity"/>
    <property type="evidence" value="ECO:0007669"/>
    <property type="project" value="InterPro"/>
</dbReference>
<evidence type="ECO:0000256" key="3">
    <source>
        <dbReference type="ARBA" id="ARBA00023163"/>
    </source>
</evidence>
<accession>A0A7U4QLG5</accession>